<evidence type="ECO:0000313" key="3">
    <source>
        <dbReference type="Proteomes" id="UP001303046"/>
    </source>
</evidence>
<evidence type="ECO:0000313" key="2">
    <source>
        <dbReference type="EMBL" id="KAK6749429.1"/>
    </source>
</evidence>
<gene>
    <name evidence="2" type="primary">Necator_chrIV.g15107</name>
    <name evidence="2" type="ORF">RB195_001812</name>
</gene>
<feature type="compositionally biased region" description="Gly residues" evidence="1">
    <location>
        <begin position="88"/>
        <end position="104"/>
    </location>
</feature>
<name>A0ABR1DG20_NECAM</name>
<proteinExistence type="predicted"/>
<reference evidence="2 3" key="1">
    <citation type="submission" date="2023-08" db="EMBL/GenBank/DDBJ databases">
        <title>A Necator americanus chromosomal reference genome.</title>
        <authorList>
            <person name="Ilik V."/>
            <person name="Petrzelkova K.J."/>
            <person name="Pardy F."/>
            <person name="Fuh T."/>
            <person name="Niatou-Singa F.S."/>
            <person name="Gouil Q."/>
            <person name="Baker L."/>
            <person name="Ritchie M.E."/>
            <person name="Jex A.R."/>
            <person name="Gazzola D."/>
            <person name="Li H."/>
            <person name="Toshio Fujiwara R."/>
            <person name="Zhan B."/>
            <person name="Aroian R.V."/>
            <person name="Pafco B."/>
            <person name="Schwarz E.M."/>
        </authorList>
    </citation>
    <scope>NUCLEOTIDE SEQUENCE [LARGE SCALE GENOMIC DNA]</scope>
    <source>
        <strain evidence="2 3">Aroian</strain>
        <tissue evidence="2">Whole animal</tissue>
    </source>
</reference>
<dbReference type="EMBL" id="JAVFWL010000004">
    <property type="protein sequence ID" value="KAK6749429.1"/>
    <property type="molecule type" value="Genomic_DNA"/>
</dbReference>
<accession>A0ABR1DG20</accession>
<feature type="region of interest" description="Disordered" evidence="1">
    <location>
        <begin position="73"/>
        <end position="110"/>
    </location>
</feature>
<keyword evidence="3" id="KW-1185">Reference proteome</keyword>
<comment type="caution">
    <text evidence="2">The sequence shown here is derived from an EMBL/GenBank/DDBJ whole genome shotgun (WGS) entry which is preliminary data.</text>
</comment>
<dbReference type="Proteomes" id="UP001303046">
    <property type="component" value="Unassembled WGS sequence"/>
</dbReference>
<organism evidence="2 3">
    <name type="scientific">Necator americanus</name>
    <name type="common">Human hookworm</name>
    <dbReference type="NCBI Taxonomy" id="51031"/>
    <lineage>
        <taxon>Eukaryota</taxon>
        <taxon>Metazoa</taxon>
        <taxon>Ecdysozoa</taxon>
        <taxon>Nematoda</taxon>
        <taxon>Chromadorea</taxon>
        <taxon>Rhabditida</taxon>
        <taxon>Rhabditina</taxon>
        <taxon>Rhabditomorpha</taxon>
        <taxon>Strongyloidea</taxon>
        <taxon>Ancylostomatidae</taxon>
        <taxon>Bunostominae</taxon>
        <taxon>Necator</taxon>
    </lineage>
</organism>
<evidence type="ECO:0000256" key="1">
    <source>
        <dbReference type="SAM" id="MobiDB-lite"/>
    </source>
</evidence>
<feature type="compositionally biased region" description="Basic and acidic residues" evidence="1">
    <location>
        <begin position="73"/>
        <end position="87"/>
    </location>
</feature>
<protein>
    <submittedName>
        <fullName evidence="2">Uncharacterized protein</fullName>
    </submittedName>
</protein>
<sequence length="110" mass="11968">MHSLQAISIVEQMKRHKRSVSERTGCEPGLWVLHGDARALLASDQREAWLVRLRYLWCERTDLLSDSCPARECRHPGDADIQTRRGADGGGGGDTSSLTGGGGRAAPRSV</sequence>